<dbReference type="InterPro" id="IPR009057">
    <property type="entry name" value="Homeodomain-like_sf"/>
</dbReference>
<dbReference type="NCBIfam" id="NF033545">
    <property type="entry name" value="transpos_IS630"/>
    <property type="match status" value="1"/>
</dbReference>
<dbReference type="PANTHER" id="PTHR46564">
    <property type="entry name" value="TRANSPOSASE"/>
    <property type="match status" value="1"/>
</dbReference>
<dbReference type="Proteomes" id="UP000069940">
    <property type="component" value="Unassembled WGS sequence"/>
</dbReference>
<dbReference type="InterPro" id="IPR038717">
    <property type="entry name" value="Tc1-like_DDE_dom"/>
</dbReference>
<evidence type="ECO:0000313" key="3">
    <source>
        <dbReference type="EnsemblMetazoa" id="AALFPA23_003052.P3207"/>
    </source>
</evidence>
<sequence length="410" mass="48333">MRTALLRLRNSMDDAKQDYVRLEKTAAAAEPVKVKVIRSLPRRRPSLSQKVQKMWWMRLLNLVIQNVRHRHASENTVYHALYAHYFLGIPKLEIAKLYGKAPSTIWEWFSKFEMNGCVQRKKREQVYKKFGIQMRQWLVDLYRREPILFLDEAKIKFQLHFHSTISVASIWVILQDSGFSWKTIERRAIQIREDEIVRFTREMLAVPWELFNIVFLDEVSFNNKDMLRRKGYGVVGKKLIFRGEFCRKPRVSFLCFLGMNGILDSFFTEGTFNRKKFFSCCKDFALNNPSVQRYPGFNSVWIMDGARIHCDANIIRFLRSIGIIPIFLPAYGPFFNPIEIVFGRIKEDMKRHHIQHKLPLTEVCESLNRFKSFPCTKIFNHCGYFAGGTFSPEKGLSQDPKYMELNISPK</sequence>
<comment type="subcellular location">
    <subcellularLocation>
        <location evidence="1">Nucleus</location>
    </subcellularLocation>
</comment>
<evidence type="ECO:0000256" key="1">
    <source>
        <dbReference type="ARBA" id="ARBA00004123"/>
    </source>
</evidence>
<dbReference type="RefSeq" id="XP_062710661.1">
    <property type="nucleotide sequence ID" value="XM_062854677.1"/>
</dbReference>
<keyword evidence="4" id="KW-1185">Reference proteome</keyword>
<name>A0ABM1XUQ9_AEDAL</name>
<dbReference type="Pfam" id="PF13358">
    <property type="entry name" value="DDE_3"/>
    <property type="match status" value="1"/>
</dbReference>
<accession>A0ABM1XUQ9</accession>
<dbReference type="EnsemblMetazoa" id="AALFPA23_003052.R3207">
    <property type="protein sequence ID" value="AALFPA23_003052.P3207"/>
    <property type="gene ID" value="AALFPA23_003052"/>
</dbReference>
<evidence type="ECO:0000259" key="2">
    <source>
        <dbReference type="Pfam" id="PF13358"/>
    </source>
</evidence>
<reference evidence="3" key="2">
    <citation type="submission" date="2025-05" db="UniProtKB">
        <authorList>
            <consortium name="EnsemblMetazoa"/>
        </authorList>
    </citation>
    <scope>IDENTIFICATION</scope>
    <source>
        <strain evidence="3">Foshan</strain>
    </source>
</reference>
<dbReference type="GeneID" id="115269953"/>
<protein>
    <recommendedName>
        <fullName evidence="2">Tc1-like transposase DDE domain-containing protein</fullName>
    </recommendedName>
</protein>
<dbReference type="InterPro" id="IPR036397">
    <property type="entry name" value="RNaseH_sf"/>
</dbReference>
<dbReference type="PANTHER" id="PTHR46564:SF1">
    <property type="entry name" value="TRANSPOSASE"/>
    <property type="match status" value="1"/>
</dbReference>
<dbReference type="Gene3D" id="3.30.420.10">
    <property type="entry name" value="Ribonuclease H-like superfamily/Ribonuclease H"/>
    <property type="match status" value="1"/>
</dbReference>
<dbReference type="SUPFAM" id="SSF46689">
    <property type="entry name" value="Homeodomain-like"/>
    <property type="match status" value="1"/>
</dbReference>
<proteinExistence type="predicted"/>
<evidence type="ECO:0000313" key="4">
    <source>
        <dbReference type="Proteomes" id="UP000069940"/>
    </source>
</evidence>
<dbReference type="InterPro" id="IPR047655">
    <property type="entry name" value="Transpos_IS630-like"/>
</dbReference>
<reference evidence="4" key="1">
    <citation type="journal article" date="2015" name="Proc. Natl. Acad. Sci. U.S.A.">
        <title>Genome sequence of the Asian Tiger mosquito, Aedes albopictus, reveals insights into its biology, genetics, and evolution.</title>
        <authorList>
            <person name="Chen X.G."/>
            <person name="Jiang X."/>
            <person name="Gu J."/>
            <person name="Xu M."/>
            <person name="Wu Y."/>
            <person name="Deng Y."/>
            <person name="Zhang C."/>
            <person name="Bonizzoni M."/>
            <person name="Dermauw W."/>
            <person name="Vontas J."/>
            <person name="Armbruster P."/>
            <person name="Huang X."/>
            <person name="Yang Y."/>
            <person name="Zhang H."/>
            <person name="He W."/>
            <person name="Peng H."/>
            <person name="Liu Y."/>
            <person name="Wu K."/>
            <person name="Chen J."/>
            <person name="Lirakis M."/>
            <person name="Topalis P."/>
            <person name="Van Leeuwen T."/>
            <person name="Hall A.B."/>
            <person name="Jiang X."/>
            <person name="Thorpe C."/>
            <person name="Mueller R.L."/>
            <person name="Sun C."/>
            <person name="Waterhouse R.M."/>
            <person name="Yan G."/>
            <person name="Tu Z.J."/>
            <person name="Fang X."/>
            <person name="James A.A."/>
        </authorList>
    </citation>
    <scope>NUCLEOTIDE SEQUENCE [LARGE SCALE GENOMIC DNA]</scope>
    <source>
        <strain evidence="4">Foshan</strain>
    </source>
</reference>
<organism evidence="3 4">
    <name type="scientific">Aedes albopictus</name>
    <name type="common">Asian tiger mosquito</name>
    <name type="synonym">Stegomyia albopicta</name>
    <dbReference type="NCBI Taxonomy" id="7160"/>
    <lineage>
        <taxon>Eukaryota</taxon>
        <taxon>Metazoa</taxon>
        <taxon>Ecdysozoa</taxon>
        <taxon>Arthropoda</taxon>
        <taxon>Hexapoda</taxon>
        <taxon>Insecta</taxon>
        <taxon>Pterygota</taxon>
        <taxon>Neoptera</taxon>
        <taxon>Endopterygota</taxon>
        <taxon>Diptera</taxon>
        <taxon>Nematocera</taxon>
        <taxon>Culicoidea</taxon>
        <taxon>Culicidae</taxon>
        <taxon>Culicinae</taxon>
        <taxon>Aedini</taxon>
        <taxon>Aedes</taxon>
        <taxon>Stegomyia</taxon>
    </lineage>
</organism>
<feature type="domain" description="Tc1-like transposase DDE" evidence="2">
    <location>
        <begin position="213"/>
        <end position="354"/>
    </location>
</feature>